<keyword evidence="4" id="KW-0998">Cell outer membrane</keyword>
<comment type="subcellular location">
    <subcellularLocation>
        <location evidence="1">Cell outer membrane</location>
    </subcellularLocation>
</comment>
<gene>
    <name evidence="7" type="ORF">LMTR13_31375</name>
</gene>
<evidence type="ECO:0000313" key="7">
    <source>
        <dbReference type="EMBL" id="ANW03977.1"/>
    </source>
</evidence>
<keyword evidence="3" id="KW-0472">Membrane</keyword>
<evidence type="ECO:0000256" key="4">
    <source>
        <dbReference type="ARBA" id="ARBA00023237"/>
    </source>
</evidence>
<dbReference type="AlphaFoldDB" id="A0A1B1UMK1"/>
<reference evidence="7 8" key="1">
    <citation type="submission" date="2016-07" db="EMBL/GenBank/DDBJ databases">
        <title>Complete genome sequence of Bradyrhizobium icense LMTR 13T, a potential inoculant strain isolated from lima bean (Phaseolus lunatus) in Peru.</title>
        <authorList>
            <person name="Ormeno-Orrillo E."/>
            <person name="Duran D."/>
            <person name="Rogel M.A."/>
            <person name="Rey L."/>
            <person name="Imperial J."/>
            <person name="Ruiz-Argueso T."/>
            <person name="Martinez-Romero E."/>
        </authorList>
    </citation>
    <scope>NUCLEOTIDE SEQUENCE [LARGE SCALE GENOMIC DNA]</scope>
    <source>
        <strain evidence="7 8">LMTR 13</strain>
    </source>
</reference>
<dbReference type="Proteomes" id="UP000092839">
    <property type="component" value="Chromosome"/>
</dbReference>
<accession>A0A1B1UMK1</accession>
<dbReference type="KEGG" id="bic:LMTR13_31375"/>
<dbReference type="STRING" id="1274631.LMTR13_31375"/>
<dbReference type="Pfam" id="PF13505">
    <property type="entry name" value="OMP_b-brl"/>
    <property type="match status" value="1"/>
</dbReference>
<proteinExistence type="inferred from homology"/>
<dbReference type="GO" id="GO:0009279">
    <property type="term" value="C:cell outer membrane"/>
    <property type="evidence" value="ECO:0007669"/>
    <property type="project" value="UniProtKB-SubCell"/>
</dbReference>
<evidence type="ECO:0000256" key="3">
    <source>
        <dbReference type="ARBA" id="ARBA00023136"/>
    </source>
</evidence>
<evidence type="ECO:0000256" key="5">
    <source>
        <dbReference type="ARBA" id="ARBA00038306"/>
    </source>
</evidence>
<dbReference type="SUPFAM" id="SSF56925">
    <property type="entry name" value="OMPA-like"/>
    <property type="match status" value="1"/>
</dbReference>
<evidence type="ECO:0000313" key="8">
    <source>
        <dbReference type="Proteomes" id="UP000092839"/>
    </source>
</evidence>
<dbReference type="PANTHER" id="PTHR34001">
    <property type="entry name" value="BLL7405 PROTEIN"/>
    <property type="match status" value="1"/>
</dbReference>
<keyword evidence="2" id="KW-0732">Signal</keyword>
<dbReference type="Gene3D" id="2.40.160.20">
    <property type="match status" value="1"/>
</dbReference>
<evidence type="ECO:0000259" key="6">
    <source>
        <dbReference type="Pfam" id="PF13505"/>
    </source>
</evidence>
<organism evidence="7 8">
    <name type="scientific">Bradyrhizobium icense</name>
    <dbReference type="NCBI Taxonomy" id="1274631"/>
    <lineage>
        <taxon>Bacteria</taxon>
        <taxon>Pseudomonadati</taxon>
        <taxon>Pseudomonadota</taxon>
        <taxon>Alphaproteobacteria</taxon>
        <taxon>Hyphomicrobiales</taxon>
        <taxon>Nitrobacteraceae</taxon>
        <taxon>Bradyrhizobium</taxon>
    </lineage>
</organism>
<dbReference type="PANTHER" id="PTHR34001:SF3">
    <property type="entry name" value="BLL7405 PROTEIN"/>
    <property type="match status" value="1"/>
</dbReference>
<evidence type="ECO:0000256" key="2">
    <source>
        <dbReference type="ARBA" id="ARBA00022729"/>
    </source>
</evidence>
<name>A0A1B1UMK1_9BRAD</name>
<comment type="similarity">
    <text evidence="5">Belongs to the Omp25/RopB family.</text>
</comment>
<dbReference type="InterPro" id="IPR011250">
    <property type="entry name" value="OMP/PagP_B-barrel"/>
</dbReference>
<feature type="domain" description="Outer membrane protein beta-barrel" evidence="6">
    <location>
        <begin position="21"/>
        <end position="218"/>
    </location>
</feature>
<dbReference type="InterPro" id="IPR051692">
    <property type="entry name" value="OMP-like"/>
</dbReference>
<dbReference type="EMBL" id="CP016428">
    <property type="protein sequence ID" value="ANW03977.1"/>
    <property type="molecule type" value="Genomic_DNA"/>
</dbReference>
<dbReference type="InterPro" id="IPR027385">
    <property type="entry name" value="Beta-barrel_OMP"/>
</dbReference>
<keyword evidence="8" id="KW-1185">Reference proteome</keyword>
<sequence length="218" mass="23695">MLAGPAAKAAEIRIPDLPSPHYNWTGFYAGVYGGGAYAAWAADYCRNGACRHAEGQAGGFAVGVYGGYNYQFANRLVIGAEFDWGKSTSSRDELVFADSALLSRFGAFGSARLRAGYAFDRLLAFGAVGVGVASIDNGYRYTVQRGCDTLEQAIWDEQVKAGLIAGAGIEYAFTKHFVGRAEYLYADYGSVTLSSRDRTRAEFRNEMHFVRVGASYRF</sequence>
<evidence type="ECO:0000256" key="1">
    <source>
        <dbReference type="ARBA" id="ARBA00004442"/>
    </source>
</evidence>
<protein>
    <recommendedName>
        <fullName evidence="6">Outer membrane protein beta-barrel domain-containing protein</fullName>
    </recommendedName>
</protein>